<dbReference type="EMBL" id="JACAZI010000006">
    <property type="protein sequence ID" value="KAF7358290.1"/>
    <property type="molecule type" value="Genomic_DNA"/>
</dbReference>
<dbReference type="PANTHER" id="PTHR46300:SF7">
    <property type="entry name" value="P450, PUTATIVE (EUROFUNG)-RELATED"/>
    <property type="match status" value="1"/>
</dbReference>
<keyword evidence="6" id="KW-0560">Oxidoreductase</keyword>
<dbReference type="OrthoDB" id="2789670at2759"/>
<evidence type="ECO:0008006" key="12">
    <source>
        <dbReference type="Google" id="ProtNLM"/>
    </source>
</evidence>
<keyword evidence="4 9" id="KW-0349">Heme</keyword>
<dbReference type="GO" id="GO:0016705">
    <property type="term" value="F:oxidoreductase activity, acting on paired donors, with incorporation or reduction of molecular oxygen"/>
    <property type="evidence" value="ECO:0007669"/>
    <property type="project" value="InterPro"/>
</dbReference>
<evidence type="ECO:0000313" key="10">
    <source>
        <dbReference type="EMBL" id="KAF7358290.1"/>
    </source>
</evidence>
<comment type="pathway">
    <text evidence="2">Secondary metabolite biosynthesis.</text>
</comment>
<evidence type="ECO:0000256" key="6">
    <source>
        <dbReference type="ARBA" id="ARBA00023002"/>
    </source>
</evidence>
<proteinExistence type="inferred from homology"/>
<dbReference type="InterPro" id="IPR036396">
    <property type="entry name" value="Cyt_P450_sf"/>
</dbReference>
<accession>A0A8H6YC13</accession>
<evidence type="ECO:0000256" key="8">
    <source>
        <dbReference type="ARBA" id="ARBA00023033"/>
    </source>
</evidence>
<sequence>MSLHLIFPLALAFLLGFYCYWKRPASRLPLPPGPKKLPLIGNLLDMPSTFEWVTYMDWSRKYDSDILHLNAAGKSIVVLSSLEAVEDLLVKRAATYSSRPRLPMVNELMSWESGLAFMKYGDQWRTHRRLFYETFNPVSVQGFRGEIRDGSYDLLRRVLREPDYILGHLRHMAAKIVMSVAYGIEISPKNDPYIALADKAVEGLMTALVPGRFLVDALPVLKYVPSWFPGAGFKRRAKKWSDLANRMMEEPYAEAKHKIAIGTAPHSFVRDTLASVEESENRQGLEFIIQATARTMYTAGTGTTVSVLGTFVLAMLFHPEAQKKAQAEIDSVVGNGRLPDFDDEPSLPYVSAVMKEVLRWINPTPIAVPHFLDTEDEYRGYRIPAKSIIVPNTHAILHDEVTACRLVFLRRAAILIDYLKAVYPEPYTFKPERYLKDGKINPDMPSIEIVYGFGRRICPGRHMADLSVWLSLTCILATFDITKAIGSDGNPIQPALKYFPGLVVQPLPFECSITPRSKEARELIQATMDDGLLE</sequence>
<protein>
    <recommendedName>
        <fullName evidence="12">Cytochrome P450</fullName>
    </recommendedName>
</protein>
<keyword evidence="7 9" id="KW-0408">Iron</keyword>
<gene>
    <name evidence="10" type="ORF">MVEN_00878300</name>
</gene>
<evidence type="ECO:0000256" key="9">
    <source>
        <dbReference type="PIRSR" id="PIRSR602401-1"/>
    </source>
</evidence>
<dbReference type="GO" id="GO:0005506">
    <property type="term" value="F:iron ion binding"/>
    <property type="evidence" value="ECO:0007669"/>
    <property type="project" value="InterPro"/>
</dbReference>
<comment type="caution">
    <text evidence="10">The sequence shown here is derived from an EMBL/GenBank/DDBJ whole genome shotgun (WGS) entry which is preliminary data.</text>
</comment>
<name>A0A8H6YC13_9AGAR</name>
<comment type="similarity">
    <text evidence="3">Belongs to the cytochrome P450 family.</text>
</comment>
<dbReference type="InterPro" id="IPR001128">
    <property type="entry name" value="Cyt_P450"/>
</dbReference>
<organism evidence="10 11">
    <name type="scientific">Mycena venus</name>
    <dbReference type="NCBI Taxonomy" id="2733690"/>
    <lineage>
        <taxon>Eukaryota</taxon>
        <taxon>Fungi</taxon>
        <taxon>Dikarya</taxon>
        <taxon>Basidiomycota</taxon>
        <taxon>Agaricomycotina</taxon>
        <taxon>Agaricomycetes</taxon>
        <taxon>Agaricomycetidae</taxon>
        <taxon>Agaricales</taxon>
        <taxon>Marasmiineae</taxon>
        <taxon>Mycenaceae</taxon>
        <taxon>Mycena</taxon>
    </lineage>
</organism>
<dbReference type="AlphaFoldDB" id="A0A8H6YC13"/>
<dbReference type="CDD" id="cd11065">
    <property type="entry name" value="CYP64-like"/>
    <property type="match status" value="1"/>
</dbReference>
<evidence type="ECO:0000256" key="4">
    <source>
        <dbReference type="ARBA" id="ARBA00022617"/>
    </source>
</evidence>
<dbReference type="InterPro" id="IPR050364">
    <property type="entry name" value="Cytochrome_P450_fung"/>
</dbReference>
<keyword evidence="8" id="KW-0503">Monooxygenase</keyword>
<dbReference type="GO" id="GO:0020037">
    <property type="term" value="F:heme binding"/>
    <property type="evidence" value="ECO:0007669"/>
    <property type="project" value="InterPro"/>
</dbReference>
<evidence type="ECO:0000256" key="1">
    <source>
        <dbReference type="ARBA" id="ARBA00001971"/>
    </source>
</evidence>
<evidence type="ECO:0000313" key="11">
    <source>
        <dbReference type="Proteomes" id="UP000620124"/>
    </source>
</evidence>
<dbReference type="Pfam" id="PF00067">
    <property type="entry name" value="p450"/>
    <property type="match status" value="2"/>
</dbReference>
<dbReference type="SUPFAM" id="SSF48264">
    <property type="entry name" value="Cytochrome P450"/>
    <property type="match status" value="1"/>
</dbReference>
<dbReference type="GO" id="GO:0004497">
    <property type="term" value="F:monooxygenase activity"/>
    <property type="evidence" value="ECO:0007669"/>
    <property type="project" value="UniProtKB-KW"/>
</dbReference>
<dbReference type="PANTHER" id="PTHR46300">
    <property type="entry name" value="P450, PUTATIVE (EUROFUNG)-RELATED-RELATED"/>
    <property type="match status" value="1"/>
</dbReference>
<keyword evidence="5 9" id="KW-0479">Metal-binding</keyword>
<dbReference type="InterPro" id="IPR002401">
    <property type="entry name" value="Cyt_P450_E_grp-I"/>
</dbReference>
<evidence type="ECO:0000256" key="2">
    <source>
        <dbReference type="ARBA" id="ARBA00005179"/>
    </source>
</evidence>
<dbReference type="Gene3D" id="1.10.630.10">
    <property type="entry name" value="Cytochrome P450"/>
    <property type="match status" value="1"/>
</dbReference>
<keyword evidence="11" id="KW-1185">Reference proteome</keyword>
<evidence type="ECO:0000256" key="5">
    <source>
        <dbReference type="ARBA" id="ARBA00022723"/>
    </source>
</evidence>
<dbReference type="PRINTS" id="PR00463">
    <property type="entry name" value="EP450I"/>
</dbReference>
<reference evidence="10" key="1">
    <citation type="submission" date="2020-05" db="EMBL/GenBank/DDBJ databases">
        <title>Mycena genomes resolve the evolution of fungal bioluminescence.</title>
        <authorList>
            <person name="Tsai I.J."/>
        </authorList>
    </citation>
    <scope>NUCLEOTIDE SEQUENCE</scope>
    <source>
        <strain evidence="10">CCC161011</strain>
    </source>
</reference>
<comment type="cofactor">
    <cofactor evidence="1 9">
        <name>heme</name>
        <dbReference type="ChEBI" id="CHEBI:30413"/>
    </cofactor>
</comment>
<dbReference type="Proteomes" id="UP000620124">
    <property type="component" value="Unassembled WGS sequence"/>
</dbReference>
<evidence type="ECO:0000256" key="7">
    <source>
        <dbReference type="ARBA" id="ARBA00023004"/>
    </source>
</evidence>
<evidence type="ECO:0000256" key="3">
    <source>
        <dbReference type="ARBA" id="ARBA00010617"/>
    </source>
</evidence>
<feature type="binding site" description="axial binding residue" evidence="9">
    <location>
        <position position="458"/>
    </location>
    <ligand>
        <name>heme</name>
        <dbReference type="ChEBI" id="CHEBI:30413"/>
    </ligand>
    <ligandPart>
        <name>Fe</name>
        <dbReference type="ChEBI" id="CHEBI:18248"/>
    </ligandPart>
</feature>